<dbReference type="OrthoDB" id="5573907at2"/>
<accession>A0A177NA48</accession>
<dbReference type="RefSeq" id="WP_064030947.1">
    <property type="nucleotide sequence ID" value="NZ_LUUK01000197.1"/>
</dbReference>
<dbReference type="STRING" id="702114.A1355_12290"/>
<reference evidence="3" key="1">
    <citation type="submission" date="2016-03" db="EMBL/GenBank/DDBJ databases">
        <authorList>
            <person name="Heylen K."/>
            <person name="De Vos P."/>
            <person name="Vekeman B."/>
        </authorList>
    </citation>
    <scope>NUCLEOTIDE SEQUENCE [LARGE SCALE GENOMIC DNA]</scope>
    <source>
        <strain evidence="3">R-45383</strain>
    </source>
</reference>
<organism evidence="2 3">
    <name type="scientific">Methylomonas koyamae</name>
    <dbReference type="NCBI Taxonomy" id="702114"/>
    <lineage>
        <taxon>Bacteria</taxon>
        <taxon>Pseudomonadati</taxon>
        <taxon>Pseudomonadota</taxon>
        <taxon>Gammaproteobacteria</taxon>
        <taxon>Methylococcales</taxon>
        <taxon>Methylococcaceae</taxon>
        <taxon>Methylomonas</taxon>
    </lineage>
</organism>
<name>A0A177NA48_9GAMM</name>
<keyword evidence="1" id="KW-0732">Signal</keyword>
<gene>
    <name evidence="2" type="ORF">A1355_12290</name>
</gene>
<feature type="chain" id="PRO_5008068927" evidence="1">
    <location>
        <begin position="28"/>
        <end position="87"/>
    </location>
</feature>
<evidence type="ECO:0000256" key="1">
    <source>
        <dbReference type="SAM" id="SignalP"/>
    </source>
</evidence>
<proteinExistence type="predicted"/>
<feature type="signal peptide" evidence="1">
    <location>
        <begin position="1"/>
        <end position="27"/>
    </location>
</feature>
<dbReference type="EMBL" id="LUUK01000197">
    <property type="protein sequence ID" value="OAI14731.1"/>
    <property type="molecule type" value="Genomic_DNA"/>
</dbReference>
<evidence type="ECO:0000313" key="3">
    <source>
        <dbReference type="Proteomes" id="UP000077628"/>
    </source>
</evidence>
<dbReference type="AlphaFoldDB" id="A0A177NA48"/>
<comment type="caution">
    <text evidence="2">The sequence shown here is derived from an EMBL/GenBank/DDBJ whole genome shotgun (WGS) entry which is preliminary data.</text>
</comment>
<protein>
    <submittedName>
        <fullName evidence="2">Uncharacterized protein</fullName>
    </submittedName>
</protein>
<dbReference type="Proteomes" id="UP000077628">
    <property type="component" value="Unassembled WGS sequence"/>
</dbReference>
<sequence length="87" mass="9014">MKNANKFIAAAAIAVLGGAAILNVTNASSEVNEDKAATEGKSVAWYVANIKEAKAQNQTCHDNPNLQASADCVNSLHALQISFKGGN</sequence>
<evidence type="ECO:0000313" key="2">
    <source>
        <dbReference type="EMBL" id="OAI14731.1"/>
    </source>
</evidence>
<keyword evidence="3" id="KW-1185">Reference proteome</keyword>